<reference evidence="1 2" key="1">
    <citation type="journal article" date="2022" name="DNA Res.">
        <title>Chromosomal-level genome assembly of the orchid tree Bauhinia variegata (Leguminosae; Cercidoideae) supports the allotetraploid origin hypothesis of Bauhinia.</title>
        <authorList>
            <person name="Zhong Y."/>
            <person name="Chen Y."/>
            <person name="Zheng D."/>
            <person name="Pang J."/>
            <person name="Liu Y."/>
            <person name="Luo S."/>
            <person name="Meng S."/>
            <person name="Qian L."/>
            <person name="Wei D."/>
            <person name="Dai S."/>
            <person name="Zhou R."/>
        </authorList>
    </citation>
    <scope>NUCLEOTIDE SEQUENCE [LARGE SCALE GENOMIC DNA]</scope>
    <source>
        <strain evidence="1">BV-YZ2020</strain>
    </source>
</reference>
<name>A0ACB9PNA1_BAUVA</name>
<evidence type="ECO:0000313" key="1">
    <source>
        <dbReference type="EMBL" id="KAI4349504.1"/>
    </source>
</evidence>
<dbReference type="Proteomes" id="UP000828941">
    <property type="component" value="Chromosome 4"/>
</dbReference>
<gene>
    <name evidence="1" type="ORF">L6164_010087</name>
</gene>
<keyword evidence="2" id="KW-1185">Reference proteome</keyword>
<organism evidence="1 2">
    <name type="scientific">Bauhinia variegata</name>
    <name type="common">Purple orchid tree</name>
    <name type="synonym">Phanera variegata</name>
    <dbReference type="NCBI Taxonomy" id="167791"/>
    <lineage>
        <taxon>Eukaryota</taxon>
        <taxon>Viridiplantae</taxon>
        <taxon>Streptophyta</taxon>
        <taxon>Embryophyta</taxon>
        <taxon>Tracheophyta</taxon>
        <taxon>Spermatophyta</taxon>
        <taxon>Magnoliopsida</taxon>
        <taxon>eudicotyledons</taxon>
        <taxon>Gunneridae</taxon>
        <taxon>Pentapetalae</taxon>
        <taxon>rosids</taxon>
        <taxon>fabids</taxon>
        <taxon>Fabales</taxon>
        <taxon>Fabaceae</taxon>
        <taxon>Cercidoideae</taxon>
        <taxon>Cercideae</taxon>
        <taxon>Bauhiniinae</taxon>
        <taxon>Bauhinia</taxon>
    </lineage>
</organism>
<comment type="caution">
    <text evidence="1">The sequence shown here is derived from an EMBL/GenBank/DDBJ whole genome shotgun (WGS) entry which is preliminary data.</text>
</comment>
<dbReference type="EMBL" id="CM039429">
    <property type="protein sequence ID" value="KAI4349504.1"/>
    <property type="molecule type" value="Genomic_DNA"/>
</dbReference>
<proteinExistence type="predicted"/>
<sequence>MGSISIQAGLTTTHDATTSLSPYAASSSLFNSNSSPFSVSAYASSIVPFPHFIDASLSIATRSEPHPSYRSLPIVNSPKNTQTQQQLSIFTTSMTTNPTNPPKRSTKDRHTKVNDRGHRIRMTATHAAWVFQWRKATR</sequence>
<protein>
    <submittedName>
        <fullName evidence="1">Uncharacterized protein</fullName>
    </submittedName>
</protein>
<evidence type="ECO:0000313" key="2">
    <source>
        <dbReference type="Proteomes" id="UP000828941"/>
    </source>
</evidence>
<accession>A0ACB9PNA1</accession>